<feature type="compositionally biased region" description="Polar residues" evidence="1">
    <location>
        <begin position="103"/>
        <end position="119"/>
    </location>
</feature>
<feature type="region of interest" description="Disordered" evidence="1">
    <location>
        <begin position="1"/>
        <end position="64"/>
    </location>
</feature>
<dbReference type="AlphaFoldDB" id="A0AAV6RFE6"/>
<evidence type="ECO:0000313" key="3">
    <source>
        <dbReference type="Proteomes" id="UP000693946"/>
    </source>
</evidence>
<comment type="caution">
    <text evidence="2">The sequence shown here is derived from an EMBL/GenBank/DDBJ whole genome shotgun (WGS) entry which is preliminary data.</text>
</comment>
<feature type="compositionally biased region" description="Basic and acidic residues" evidence="1">
    <location>
        <begin position="121"/>
        <end position="134"/>
    </location>
</feature>
<protein>
    <submittedName>
        <fullName evidence="2">Uncharacterized protein</fullName>
    </submittedName>
</protein>
<organism evidence="2 3">
    <name type="scientific">Solea senegalensis</name>
    <name type="common">Senegalese sole</name>
    <dbReference type="NCBI Taxonomy" id="28829"/>
    <lineage>
        <taxon>Eukaryota</taxon>
        <taxon>Metazoa</taxon>
        <taxon>Chordata</taxon>
        <taxon>Craniata</taxon>
        <taxon>Vertebrata</taxon>
        <taxon>Euteleostomi</taxon>
        <taxon>Actinopterygii</taxon>
        <taxon>Neopterygii</taxon>
        <taxon>Teleostei</taxon>
        <taxon>Neoteleostei</taxon>
        <taxon>Acanthomorphata</taxon>
        <taxon>Carangaria</taxon>
        <taxon>Pleuronectiformes</taxon>
        <taxon>Pleuronectoidei</taxon>
        <taxon>Soleidae</taxon>
        <taxon>Solea</taxon>
    </lineage>
</organism>
<feature type="region of interest" description="Disordered" evidence="1">
    <location>
        <begin position="103"/>
        <end position="134"/>
    </location>
</feature>
<accession>A0AAV6RFE6</accession>
<evidence type="ECO:0000313" key="2">
    <source>
        <dbReference type="EMBL" id="KAG7503928.1"/>
    </source>
</evidence>
<keyword evidence="3" id="KW-1185">Reference proteome</keyword>
<dbReference type="EMBL" id="JAGKHQ010000012">
    <property type="protein sequence ID" value="KAG7503928.1"/>
    <property type="molecule type" value="Genomic_DNA"/>
</dbReference>
<proteinExistence type="predicted"/>
<dbReference type="Proteomes" id="UP000693946">
    <property type="component" value="Linkage Group LG2"/>
</dbReference>
<reference evidence="2 3" key="1">
    <citation type="journal article" date="2021" name="Sci. Rep.">
        <title>Chromosome anchoring in Senegalese sole (Solea senegalensis) reveals sex-associated markers and genome rearrangements in flatfish.</title>
        <authorList>
            <person name="Guerrero-Cozar I."/>
            <person name="Gomez-Garrido J."/>
            <person name="Berbel C."/>
            <person name="Martinez-Blanch J.F."/>
            <person name="Alioto T."/>
            <person name="Claros M.G."/>
            <person name="Gagnaire P.A."/>
            <person name="Manchado M."/>
        </authorList>
    </citation>
    <scope>NUCLEOTIDE SEQUENCE [LARGE SCALE GENOMIC DNA]</scope>
    <source>
        <strain evidence="2">Sse05_10M</strain>
    </source>
</reference>
<name>A0AAV6RFE6_SOLSE</name>
<gene>
    <name evidence="2" type="ORF">JOB18_047405</name>
</gene>
<sequence length="134" mass="14716">MCTAPHFHAQKDLQIKTSSIKKPRLPGNGDKTSRSTTDTQDQGGRIRRRASEINEGGLRGTPGLLTFSIQTPTMNTRLSFTPLRTEALSNSAVSPRPAVFVSHQTFPGHSPTLQGTSCKHTPLEERERENHTSP</sequence>
<evidence type="ECO:0000256" key="1">
    <source>
        <dbReference type="SAM" id="MobiDB-lite"/>
    </source>
</evidence>